<organism evidence="5 6">
    <name type="scientific">Mya arenaria</name>
    <name type="common">Soft-shell clam</name>
    <dbReference type="NCBI Taxonomy" id="6604"/>
    <lineage>
        <taxon>Eukaryota</taxon>
        <taxon>Metazoa</taxon>
        <taxon>Spiralia</taxon>
        <taxon>Lophotrochozoa</taxon>
        <taxon>Mollusca</taxon>
        <taxon>Bivalvia</taxon>
        <taxon>Autobranchia</taxon>
        <taxon>Heteroconchia</taxon>
        <taxon>Euheterodonta</taxon>
        <taxon>Imparidentia</taxon>
        <taxon>Neoheterodontei</taxon>
        <taxon>Myida</taxon>
        <taxon>Myoidea</taxon>
        <taxon>Myidae</taxon>
        <taxon>Mya</taxon>
    </lineage>
</organism>
<evidence type="ECO:0000313" key="5">
    <source>
        <dbReference type="EMBL" id="WAQ99428.1"/>
    </source>
</evidence>
<proteinExistence type="predicted"/>
<dbReference type="InterPro" id="IPR036595">
    <property type="entry name" value="A-macroglobulin_rcpt-bd_sf"/>
</dbReference>
<feature type="region of interest" description="Disordered" evidence="3">
    <location>
        <begin position="481"/>
        <end position="506"/>
    </location>
</feature>
<dbReference type="InterPro" id="IPR009048">
    <property type="entry name" value="A-macroglobulin_rcpt-bd"/>
</dbReference>
<dbReference type="SUPFAM" id="SSF49410">
    <property type="entry name" value="Alpha-macroglobulin receptor domain"/>
    <property type="match status" value="1"/>
</dbReference>
<keyword evidence="1" id="KW-0732">Signal</keyword>
<reference evidence="5" key="1">
    <citation type="submission" date="2022-11" db="EMBL/GenBank/DDBJ databases">
        <title>Centuries of genome instability and evolution in soft-shell clam transmissible cancer (bioRxiv).</title>
        <authorList>
            <person name="Hart S.F.M."/>
            <person name="Yonemitsu M.A."/>
            <person name="Giersch R.M."/>
            <person name="Beal B.F."/>
            <person name="Arriagada G."/>
            <person name="Davis B.W."/>
            <person name="Ostrander E.A."/>
            <person name="Goff S.P."/>
            <person name="Metzger M.J."/>
        </authorList>
    </citation>
    <scope>NUCLEOTIDE SEQUENCE</scope>
    <source>
        <strain evidence="5">MELC-2E11</strain>
        <tissue evidence="5">Siphon/mantle</tissue>
    </source>
</reference>
<dbReference type="PANTHER" id="PTHR11412:SF136">
    <property type="entry name" value="CD109 ANTIGEN"/>
    <property type="match status" value="1"/>
</dbReference>
<accession>A0ABY7DR93</accession>
<dbReference type="Gene3D" id="2.60.120.1540">
    <property type="match status" value="1"/>
</dbReference>
<evidence type="ECO:0000256" key="1">
    <source>
        <dbReference type="ARBA" id="ARBA00022729"/>
    </source>
</evidence>
<dbReference type="Proteomes" id="UP001164746">
    <property type="component" value="Chromosome 3"/>
</dbReference>
<dbReference type="Pfam" id="PF07677">
    <property type="entry name" value="A2M_recep"/>
    <property type="match status" value="1"/>
</dbReference>
<dbReference type="Gene3D" id="2.60.40.690">
    <property type="entry name" value="Alpha-macroglobulin, receptor-binding domain"/>
    <property type="match status" value="1"/>
</dbReference>
<name>A0ABY7DR93_MYAAR</name>
<dbReference type="InterPro" id="IPR008930">
    <property type="entry name" value="Terpenoid_cyclase/PrenylTrfase"/>
</dbReference>
<evidence type="ECO:0000256" key="3">
    <source>
        <dbReference type="SAM" id="MobiDB-lite"/>
    </source>
</evidence>
<sequence length="506" mass="56629">GSSVSSSKALAAYVLIALREVLDAEIMTNQTHITELRDALLSTWSFISKAAPQMTEEYEMAITAYALVRMRKGGEEAVLDRLSKSFDRKSNDGLVYWRQSTKSQEVEVAAYVLLTYALRRDTEKGLPILRWIIKQRSPYGGYFSTQIAPETRSVHVAAVGNGMALVEVSTFYNLLNEDKTPNFEVRVSTNASDTRKWTGKEDSGMVLIEIAFPSGYEPVPIHSQTQPIGDKYVSTKRREMDEGHLVLYYSKMVDSWHCYRVEVQKANTVVKPQPVPVTVFSYYDPDMSATTFYLPDVLKKGAICDFCGVECGCGFDPDAVPKERCMSGSMMIYPQAYPRPVMEVNKTPYPGRTIQNITTFEASMQRLRPNKWRRGQTIPVITRTGQLPVSVSRKETYRGGNAGTGGLMYPMPSANYMKRQSIRTVGKEVPIYSPGVSHTRTITRTGSSLPIYSPTVSRTRTISRTGSHVPIYSPTVSRRRTVSSRRSTESNMYPVISYGKQTNVGG</sequence>
<dbReference type="SMART" id="SM01361">
    <property type="entry name" value="A2M_recep"/>
    <property type="match status" value="1"/>
</dbReference>
<gene>
    <name evidence="5" type="ORF">MAR_023801</name>
</gene>
<dbReference type="PANTHER" id="PTHR11412">
    <property type="entry name" value="MACROGLOBULIN / COMPLEMENT"/>
    <property type="match status" value="1"/>
</dbReference>
<dbReference type="Gene3D" id="1.50.10.20">
    <property type="match status" value="1"/>
</dbReference>
<dbReference type="Pfam" id="PF07678">
    <property type="entry name" value="TED_complement"/>
    <property type="match status" value="1"/>
</dbReference>
<dbReference type="SUPFAM" id="SSF48239">
    <property type="entry name" value="Terpenoid cyclases/Protein prenyltransferases"/>
    <property type="match status" value="1"/>
</dbReference>
<protein>
    <submittedName>
        <fullName evidence="5">CPMD8-like protein</fullName>
    </submittedName>
</protein>
<feature type="domain" description="Alpha-macroglobulin receptor-binding" evidence="4">
    <location>
        <begin position="203"/>
        <end position="293"/>
    </location>
</feature>
<evidence type="ECO:0000313" key="6">
    <source>
        <dbReference type="Proteomes" id="UP001164746"/>
    </source>
</evidence>
<feature type="non-terminal residue" evidence="5">
    <location>
        <position position="1"/>
    </location>
</feature>
<evidence type="ECO:0000259" key="4">
    <source>
        <dbReference type="SMART" id="SM01361"/>
    </source>
</evidence>
<keyword evidence="2" id="KW-0882">Thioester bond</keyword>
<keyword evidence="6" id="KW-1185">Reference proteome</keyword>
<dbReference type="EMBL" id="CP111014">
    <property type="protein sequence ID" value="WAQ99428.1"/>
    <property type="molecule type" value="Genomic_DNA"/>
</dbReference>
<dbReference type="InterPro" id="IPR011626">
    <property type="entry name" value="Alpha-macroglobulin_TED"/>
</dbReference>
<dbReference type="InterPro" id="IPR050473">
    <property type="entry name" value="A2M/Complement_sys"/>
</dbReference>
<evidence type="ECO:0000256" key="2">
    <source>
        <dbReference type="ARBA" id="ARBA00022966"/>
    </source>
</evidence>